<evidence type="ECO:0000313" key="2">
    <source>
        <dbReference type="Proteomes" id="UP001231109"/>
    </source>
</evidence>
<name>A0ABT9HYV1_9GAMM</name>
<dbReference type="RefSeq" id="WP_305975608.1">
    <property type="nucleotide sequence ID" value="NZ_JAPJDZ010000022.1"/>
</dbReference>
<accession>A0ABT9HYV1</accession>
<keyword evidence="2" id="KW-1185">Reference proteome</keyword>
<dbReference type="EMBL" id="JAPJDZ010000022">
    <property type="protein sequence ID" value="MDP5136289.1"/>
    <property type="molecule type" value="Genomic_DNA"/>
</dbReference>
<organism evidence="1 2">
    <name type="scientific">Rheinheimera baltica</name>
    <dbReference type="NCBI Taxonomy" id="67576"/>
    <lineage>
        <taxon>Bacteria</taxon>
        <taxon>Pseudomonadati</taxon>
        <taxon>Pseudomonadota</taxon>
        <taxon>Gammaproteobacteria</taxon>
        <taxon>Chromatiales</taxon>
        <taxon>Chromatiaceae</taxon>
        <taxon>Rheinheimera</taxon>
    </lineage>
</organism>
<dbReference type="Proteomes" id="UP001231109">
    <property type="component" value="Unassembled WGS sequence"/>
</dbReference>
<comment type="caution">
    <text evidence="1">The sequence shown here is derived from an EMBL/GenBank/DDBJ whole genome shotgun (WGS) entry which is preliminary data.</text>
</comment>
<gene>
    <name evidence="1" type="ORF">ORJ04_10045</name>
</gene>
<evidence type="ECO:0000313" key="1">
    <source>
        <dbReference type="EMBL" id="MDP5136289.1"/>
    </source>
</evidence>
<protein>
    <submittedName>
        <fullName evidence="1">Uncharacterized protein</fullName>
    </submittedName>
</protein>
<proteinExistence type="predicted"/>
<reference evidence="1 2" key="1">
    <citation type="submission" date="2022-11" db="EMBL/GenBank/DDBJ databases">
        <title>Viruses from the air-sea interface of a natural surface slick.</title>
        <authorList>
            <person name="Rahlff J."/>
            <person name="Holmfeldt K."/>
        </authorList>
    </citation>
    <scope>NUCLEOTIDE SEQUENCE [LARGE SCALE GENOMIC DNA]</scope>
    <source>
        <strain evidence="1 2">SMS4</strain>
    </source>
</reference>
<sequence length="128" mass="15315">MRENIVEEEFSKIISVDFEMVEDCLLRKGAWTKETFLSWKETLGNDNSRIEKVINHYHLRQLFWFVNGHLDTTLDEMIEIGRFLKSSWMAKLDQQFPTLNIVVEFDERFPEDGYLDDLNVTVFIDRYA</sequence>